<accession>A0AAU9KP28</accession>
<evidence type="ECO:0000313" key="1">
    <source>
        <dbReference type="EMBL" id="CAG9335881.1"/>
    </source>
</evidence>
<proteinExistence type="predicted"/>
<comment type="caution">
    <text evidence="1">The sequence shown here is derived from an EMBL/GenBank/DDBJ whole genome shotgun (WGS) entry which is preliminary data.</text>
</comment>
<name>A0AAU9KP28_9CILI</name>
<gene>
    <name evidence="1" type="ORF">BSTOLATCC_MIC65201</name>
</gene>
<reference evidence="1" key="1">
    <citation type="submission" date="2021-09" db="EMBL/GenBank/DDBJ databases">
        <authorList>
            <consortium name="AG Swart"/>
            <person name="Singh M."/>
            <person name="Singh A."/>
            <person name="Seah K."/>
            <person name="Emmerich C."/>
        </authorList>
    </citation>
    <scope>NUCLEOTIDE SEQUENCE</scope>
    <source>
        <strain evidence="1">ATCC30299</strain>
    </source>
</reference>
<protein>
    <submittedName>
        <fullName evidence="1">Uncharacterized protein</fullName>
    </submittedName>
</protein>
<keyword evidence="2" id="KW-1185">Reference proteome</keyword>
<organism evidence="1 2">
    <name type="scientific">Blepharisma stoltei</name>
    <dbReference type="NCBI Taxonomy" id="1481888"/>
    <lineage>
        <taxon>Eukaryota</taxon>
        <taxon>Sar</taxon>
        <taxon>Alveolata</taxon>
        <taxon>Ciliophora</taxon>
        <taxon>Postciliodesmatophora</taxon>
        <taxon>Heterotrichea</taxon>
        <taxon>Heterotrichida</taxon>
        <taxon>Blepharismidae</taxon>
        <taxon>Blepharisma</taxon>
    </lineage>
</organism>
<sequence>MKGHSKIFVYESDTFDNNNFADLYWLLPINHQTKQLYSESTIANIVLAKTPLLSKNNTKKYISSCIKVIWKVSITKFQHLKLRIKYPIENKHNDVIESLSRR</sequence>
<evidence type="ECO:0000313" key="2">
    <source>
        <dbReference type="Proteomes" id="UP001162131"/>
    </source>
</evidence>
<dbReference type="AlphaFoldDB" id="A0AAU9KP28"/>
<dbReference type="Proteomes" id="UP001162131">
    <property type="component" value="Unassembled WGS sequence"/>
</dbReference>
<dbReference type="EMBL" id="CAJZBQ010000063">
    <property type="protein sequence ID" value="CAG9335881.1"/>
    <property type="molecule type" value="Genomic_DNA"/>
</dbReference>